<gene>
    <name evidence="2" type="ORF">EJA12_02370</name>
</gene>
<sequence length="244" mass="28804">MNDELQLIIKKMNNLFITERKKYITQNEDGNGYNWWEIGKKRNFKKLQDYMLEYHLRGKRTYGIFSGPEVSKFITFDVDMVSNELVLSLYKELNQIGISSKYIHTSWSGSKGYHVDIYFSDVIHVSRVKRLFDYMEFRLKRNFPNFDIERILEFRPSPTQGVKLPLGVNLANKDPNSNICWYVDVKDGLKPIRTLEYILNIEPIKRDDLIRIINALPETIVETIEFIAEDSNEQSPLNDHELQI</sequence>
<feature type="domain" description="TOTE conflict system primase" evidence="1">
    <location>
        <begin position="40"/>
        <end position="143"/>
    </location>
</feature>
<reference evidence="2 3" key="1">
    <citation type="submission" date="2018-12" db="EMBL/GenBank/DDBJ databases">
        <title>Comparitive functional genomics of dry heat resistant strains isolated from the viking spacecraft.</title>
        <authorList>
            <person name="Seuylemezian A."/>
            <person name="Vaishampayan P."/>
        </authorList>
    </citation>
    <scope>NUCLEOTIDE SEQUENCE [LARGE SCALE GENOMIC DNA]</scope>
    <source>
        <strain evidence="2 3">M6-11</strain>
    </source>
</reference>
<protein>
    <recommendedName>
        <fullName evidence="1">TOTE conflict system primase domain-containing protein</fullName>
    </recommendedName>
</protein>
<keyword evidence="3" id="KW-1185">Reference proteome</keyword>
<name>A0ABX9ZG23_9BACL</name>
<evidence type="ECO:0000313" key="3">
    <source>
        <dbReference type="Proteomes" id="UP000272481"/>
    </source>
</evidence>
<evidence type="ECO:0000259" key="1">
    <source>
        <dbReference type="Pfam" id="PF22548"/>
    </source>
</evidence>
<evidence type="ECO:0000313" key="2">
    <source>
        <dbReference type="EMBL" id="RSK36612.1"/>
    </source>
</evidence>
<dbReference type="EMBL" id="RWGW01000003">
    <property type="protein sequence ID" value="RSK36612.1"/>
    <property type="molecule type" value="Genomic_DNA"/>
</dbReference>
<organism evidence="2 3">
    <name type="scientific">Bhargavaea beijingensis</name>
    <dbReference type="NCBI Taxonomy" id="426756"/>
    <lineage>
        <taxon>Bacteria</taxon>
        <taxon>Bacillati</taxon>
        <taxon>Bacillota</taxon>
        <taxon>Bacilli</taxon>
        <taxon>Bacillales</taxon>
        <taxon>Caryophanaceae</taxon>
        <taxon>Bhargavaea</taxon>
    </lineage>
</organism>
<dbReference type="InterPro" id="IPR054347">
    <property type="entry name" value="TOTE_primase"/>
</dbReference>
<dbReference type="Pfam" id="PF22548">
    <property type="entry name" value="AEP-TOTE"/>
    <property type="match status" value="1"/>
</dbReference>
<dbReference type="CDD" id="cd00525">
    <property type="entry name" value="AE_Prim_S_like"/>
    <property type="match status" value="1"/>
</dbReference>
<dbReference type="RefSeq" id="WP_125903393.1">
    <property type="nucleotide sequence ID" value="NZ_RWGW01000003.1"/>
</dbReference>
<dbReference type="Proteomes" id="UP000272481">
    <property type="component" value="Unassembled WGS sequence"/>
</dbReference>
<comment type="caution">
    <text evidence="2">The sequence shown here is derived from an EMBL/GenBank/DDBJ whole genome shotgun (WGS) entry which is preliminary data.</text>
</comment>
<accession>A0ABX9ZG23</accession>
<proteinExistence type="predicted"/>